<dbReference type="EC" id="2.1.1.204" evidence="4"/>
<proteinExistence type="inferred from homology"/>
<dbReference type="Gene3D" id="3.40.50.150">
    <property type="entry name" value="Vaccinia Virus protein VP39"/>
    <property type="match status" value="1"/>
</dbReference>
<dbReference type="PANTHER" id="PTHR46098:SF1">
    <property type="entry name" value="TRNA (CYTOSINE(38)-C(5))-METHYLTRANSFERASE"/>
    <property type="match status" value="1"/>
</dbReference>
<evidence type="ECO:0000256" key="5">
    <source>
        <dbReference type="ARBA" id="ARBA00039681"/>
    </source>
</evidence>
<dbReference type="GO" id="GO:0008168">
    <property type="term" value="F:methyltransferase activity"/>
    <property type="evidence" value="ECO:0007669"/>
    <property type="project" value="UniProtKB-KW"/>
</dbReference>
<gene>
    <name evidence="8" type="ORF">JTE90_010868</name>
</gene>
<sequence length="345" mass="39989">MRYALEATGISFQVVAAIDINPVSNEIYQHNFGSDNHFQKNLLSFTVADFEKMNADIITMSPPCQPFTRVGLRKDINDTRSSSFLHILKVISLLQKKPMYIFVENVQGFENSIAQSLLLDTLRTCRYQHQEFLLSPQDFGIPNSRLRYYLIASLKTNFPFFESLQILHEMPNMKDHMKFLCSNCVNNKKSSCRTKCPIKHFLEQNSSHHFESYLVPDAVLLKYWAIMDIVNENGYKSCCFTKAYYRYAQGTGSILLPIEDIEEKAVFDLVCQSEDKKEQLHLLKQLRLRYFTPKEIANLMCFPNKFDFPPNVNRKQQYKSLGNSLNIFVVASLLNLLIQDPSENK</sequence>
<keyword evidence="9" id="KW-1185">Reference proteome</keyword>
<name>A0AAV6V2V3_9ARAC</name>
<dbReference type="SUPFAM" id="SSF53335">
    <property type="entry name" value="S-adenosyl-L-methionine-dependent methyltransferases"/>
    <property type="match status" value="1"/>
</dbReference>
<dbReference type="InterPro" id="IPR031303">
    <property type="entry name" value="C5_meth_CS"/>
</dbReference>
<evidence type="ECO:0000256" key="3">
    <source>
        <dbReference type="ARBA" id="ARBA00022691"/>
    </source>
</evidence>
<dbReference type="GO" id="GO:0005634">
    <property type="term" value="C:nucleus"/>
    <property type="evidence" value="ECO:0007669"/>
    <property type="project" value="TreeGrafter"/>
</dbReference>
<feature type="active site" evidence="7">
    <location>
        <position position="64"/>
    </location>
</feature>
<dbReference type="PROSITE" id="PS00095">
    <property type="entry name" value="C5_MTASE_2"/>
    <property type="match status" value="1"/>
</dbReference>
<accession>A0AAV6V2V3</accession>
<dbReference type="InterPro" id="IPR001525">
    <property type="entry name" value="C5_MeTfrase"/>
</dbReference>
<dbReference type="PANTHER" id="PTHR46098">
    <property type="entry name" value="TRNA (CYTOSINE(38)-C(5))-METHYLTRANSFERASE"/>
    <property type="match status" value="1"/>
</dbReference>
<dbReference type="AlphaFoldDB" id="A0AAV6V2V3"/>
<evidence type="ECO:0000256" key="6">
    <source>
        <dbReference type="ARBA" id="ARBA00042810"/>
    </source>
</evidence>
<dbReference type="EMBL" id="JAFNEN010000169">
    <property type="protein sequence ID" value="KAG8191010.1"/>
    <property type="molecule type" value="Genomic_DNA"/>
</dbReference>
<dbReference type="Proteomes" id="UP000827092">
    <property type="component" value="Unassembled WGS sequence"/>
</dbReference>
<dbReference type="InterPro" id="IPR050750">
    <property type="entry name" value="C5-MTase"/>
</dbReference>
<evidence type="ECO:0000313" key="9">
    <source>
        <dbReference type="Proteomes" id="UP000827092"/>
    </source>
</evidence>
<evidence type="ECO:0000256" key="2">
    <source>
        <dbReference type="ARBA" id="ARBA00022679"/>
    </source>
</evidence>
<dbReference type="PROSITE" id="PS51679">
    <property type="entry name" value="SAM_MT_C5"/>
    <property type="match status" value="1"/>
</dbReference>
<dbReference type="GO" id="GO:0032259">
    <property type="term" value="P:methylation"/>
    <property type="evidence" value="ECO:0007669"/>
    <property type="project" value="UniProtKB-KW"/>
</dbReference>
<protein>
    <recommendedName>
        <fullName evidence="5">tRNA (cytosine(38)-C(5))-methyltransferase</fullName>
        <ecNumber evidence="4">2.1.1.204</ecNumber>
    </recommendedName>
    <alternativeName>
        <fullName evidence="6">DNA (cytosine-5)-methyltransferase-like protein 2</fullName>
    </alternativeName>
</protein>
<dbReference type="Gene3D" id="3.90.120.10">
    <property type="entry name" value="DNA Methylase, subunit A, domain 2"/>
    <property type="match status" value="1"/>
</dbReference>
<keyword evidence="1 7" id="KW-0489">Methyltransferase</keyword>
<keyword evidence="2 7" id="KW-0808">Transferase</keyword>
<comment type="caution">
    <text evidence="8">The sequence shown here is derived from an EMBL/GenBank/DDBJ whole genome shotgun (WGS) entry which is preliminary data.</text>
</comment>
<comment type="similarity">
    <text evidence="7">Belongs to the class I-like SAM-binding methyltransferase superfamily. C5-methyltransferase family.</text>
</comment>
<evidence type="ECO:0000256" key="7">
    <source>
        <dbReference type="PROSITE-ProRule" id="PRU01016"/>
    </source>
</evidence>
<dbReference type="NCBIfam" id="TIGR00675">
    <property type="entry name" value="dcm"/>
    <property type="match status" value="1"/>
</dbReference>
<keyword evidence="3 7" id="KW-0949">S-adenosyl-L-methionine</keyword>
<dbReference type="InterPro" id="IPR029063">
    <property type="entry name" value="SAM-dependent_MTases_sf"/>
</dbReference>
<evidence type="ECO:0000256" key="1">
    <source>
        <dbReference type="ARBA" id="ARBA00022603"/>
    </source>
</evidence>
<reference evidence="8 9" key="1">
    <citation type="journal article" date="2022" name="Nat. Ecol. Evol.">
        <title>A masculinizing supergene underlies an exaggerated male reproductive morph in a spider.</title>
        <authorList>
            <person name="Hendrickx F."/>
            <person name="De Corte Z."/>
            <person name="Sonet G."/>
            <person name="Van Belleghem S.M."/>
            <person name="Kostlbacher S."/>
            <person name="Vangestel C."/>
        </authorList>
    </citation>
    <scope>NUCLEOTIDE SEQUENCE [LARGE SCALE GENOMIC DNA]</scope>
    <source>
        <strain evidence="8">W744_W776</strain>
    </source>
</reference>
<evidence type="ECO:0000256" key="4">
    <source>
        <dbReference type="ARBA" id="ARBA00039081"/>
    </source>
</evidence>
<evidence type="ECO:0000313" key="8">
    <source>
        <dbReference type="EMBL" id="KAG8191010.1"/>
    </source>
</evidence>
<organism evidence="8 9">
    <name type="scientific">Oedothorax gibbosus</name>
    <dbReference type="NCBI Taxonomy" id="931172"/>
    <lineage>
        <taxon>Eukaryota</taxon>
        <taxon>Metazoa</taxon>
        <taxon>Ecdysozoa</taxon>
        <taxon>Arthropoda</taxon>
        <taxon>Chelicerata</taxon>
        <taxon>Arachnida</taxon>
        <taxon>Araneae</taxon>
        <taxon>Araneomorphae</taxon>
        <taxon>Entelegynae</taxon>
        <taxon>Araneoidea</taxon>
        <taxon>Linyphiidae</taxon>
        <taxon>Erigoninae</taxon>
        <taxon>Oedothorax</taxon>
    </lineage>
</organism>
<dbReference type="Pfam" id="PF00145">
    <property type="entry name" value="DNA_methylase"/>
    <property type="match status" value="1"/>
</dbReference>